<dbReference type="CDD" id="cd20335">
    <property type="entry name" value="BRcat_RBR"/>
    <property type="match status" value="1"/>
</dbReference>
<dbReference type="GO" id="GO:0004386">
    <property type="term" value="F:helicase activity"/>
    <property type="evidence" value="ECO:0007669"/>
    <property type="project" value="UniProtKB-KW"/>
</dbReference>
<reference evidence="19" key="1">
    <citation type="journal article" date="2023" name="G3 (Bethesda)">
        <title>A reference genome for the long-term kleptoplast-retaining sea slug Elysia crispata morphotype clarki.</title>
        <authorList>
            <person name="Eastman K.E."/>
            <person name="Pendleton A.L."/>
            <person name="Shaikh M.A."/>
            <person name="Suttiyut T."/>
            <person name="Ogas R."/>
            <person name="Tomko P."/>
            <person name="Gavelis G."/>
            <person name="Widhalm J.R."/>
            <person name="Wisecaver J.H."/>
        </authorList>
    </citation>
    <scope>NUCLEOTIDE SEQUENCE</scope>
    <source>
        <strain evidence="19">ECLA1</strain>
    </source>
</reference>
<dbReference type="InterPro" id="IPR035979">
    <property type="entry name" value="RBD_domain_sf"/>
</dbReference>
<evidence type="ECO:0000259" key="16">
    <source>
        <dbReference type="PROSITE" id="PS51192"/>
    </source>
</evidence>
<feature type="region of interest" description="Disordered" evidence="14">
    <location>
        <begin position="812"/>
        <end position="845"/>
    </location>
</feature>
<feature type="compositionally biased region" description="Basic and acidic residues" evidence="14">
    <location>
        <begin position="554"/>
        <end position="572"/>
    </location>
</feature>
<evidence type="ECO:0000256" key="2">
    <source>
        <dbReference type="ARBA" id="ARBA00022723"/>
    </source>
</evidence>
<dbReference type="SUPFAM" id="SSF57850">
    <property type="entry name" value="RING/U-box"/>
    <property type="match status" value="1"/>
</dbReference>
<keyword evidence="1" id="KW-0808">Transferase</keyword>
<feature type="compositionally biased region" description="Basic and acidic residues" evidence="14">
    <location>
        <begin position="658"/>
        <end position="675"/>
    </location>
</feature>
<dbReference type="GO" id="GO:0003723">
    <property type="term" value="F:RNA binding"/>
    <property type="evidence" value="ECO:0007669"/>
    <property type="project" value="UniProtKB-UniRule"/>
</dbReference>
<dbReference type="PROSITE" id="PS00690">
    <property type="entry name" value="DEAH_ATP_HELICASE"/>
    <property type="match status" value="1"/>
</dbReference>
<feature type="domain" description="RING-type" evidence="18">
    <location>
        <begin position="2446"/>
        <end position="2662"/>
    </location>
</feature>
<dbReference type="InterPro" id="IPR017907">
    <property type="entry name" value="Znf_RING_CS"/>
</dbReference>
<dbReference type="SMART" id="SM00847">
    <property type="entry name" value="HA2"/>
    <property type="match status" value="1"/>
</dbReference>
<dbReference type="EMBL" id="JAWDGP010003930">
    <property type="protein sequence ID" value="KAK3769403.1"/>
    <property type="molecule type" value="Genomic_DNA"/>
</dbReference>
<feature type="compositionally biased region" description="Basic and acidic residues" evidence="14">
    <location>
        <begin position="469"/>
        <end position="490"/>
    </location>
</feature>
<keyword evidence="8" id="KW-0347">Helicase</keyword>
<dbReference type="Pfam" id="PF07717">
    <property type="entry name" value="OB_NTP_bind"/>
    <property type="match status" value="1"/>
</dbReference>
<keyword evidence="13" id="KW-0175">Coiled coil</keyword>
<dbReference type="InterPro" id="IPR001650">
    <property type="entry name" value="Helicase_C-like"/>
</dbReference>
<feature type="region of interest" description="Disordered" evidence="14">
    <location>
        <begin position="586"/>
        <end position="760"/>
    </location>
</feature>
<evidence type="ECO:0000256" key="4">
    <source>
        <dbReference type="ARBA" id="ARBA00022741"/>
    </source>
</evidence>
<evidence type="ECO:0000256" key="14">
    <source>
        <dbReference type="SAM" id="MobiDB-lite"/>
    </source>
</evidence>
<dbReference type="InterPro" id="IPR027417">
    <property type="entry name" value="P-loop_NTPase"/>
</dbReference>
<dbReference type="Gene3D" id="1.20.120.1750">
    <property type="match status" value="1"/>
</dbReference>
<keyword evidence="4" id="KW-0547">Nucleotide-binding</keyword>
<gene>
    <name evidence="19" type="ORF">RRG08_009555</name>
</gene>
<feature type="region of interest" description="Disordered" evidence="14">
    <location>
        <begin position="333"/>
        <end position="357"/>
    </location>
</feature>
<evidence type="ECO:0000256" key="13">
    <source>
        <dbReference type="SAM" id="Coils"/>
    </source>
</evidence>
<keyword evidence="7" id="KW-0378">Hydrolase</keyword>
<keyword evidence="9" id="KW-0862">Zinc</keyword>
<evidence type="ECO:0000256" key="7">
    <source>
        <dbReference type="ARBA" id="ARBA00022801"/>
    </source>
</evidence>
<feature type="region of interest" description="Disordered" evidence="14">
    <location>
        <begin position="516"/>
        <end position="572"/>
    </location>
</feature>
<feature type="domain" description="Helicase C-terminal" evidence="17">
    <location>
        <begin position="1423"/>
        <end position="1594"/>
    </location>
</feature>
<feature type="coiled-coil region" evidence="13">
    <location>
        <begin position="1158"/>
        <end position="1199"/>
    </location>
</feature>
<dbReference type="InterPro" id="IPR013087">
    <property type="entry name" value="Znf_C2H2_type"/>
</dbReference>
<dbReference type="InterPro" id="IPR012677">
    <property type="entry name" value="Nucleotide-bd_a/b_plait_sf"/>
</dbReference>
<sequence length="2662" mass="298363">MGNSNRTSRKPVLSKCQDSFQNDVKKSTNGAVTTTSGNGGSSEHYHHFERSHALATQLAANSDSFHRSVHRVKDQIPKLSEGEFSGVVSSSQRNSQITHDYRYKTFISSNHPDPKRVGEQQRVDDENKESLKAANVLQQSKIHAGERNPESYKSPDFSFYHQLESKNKLLKKCSPDPDKSDTFSVVNSNSLCRSYNPERGLPQSSPDIETDGSISRNSFASASDSKRKFPAVYGHKSKTFQENKPTDPKKEDDGQRGGTYGGKDSLKAENVLQQNIGSEGELACENGKRSTGNPNSAFKLCYQLENKNELLQNWKADMCLAVNRNSVSRNRHLDINQTQSSPGVETDASSPKNLSASGYDSKRIYTTVYENRSKTFQSIKPPIPKRGGDGQRKVEKNEGKENLKAKINLGRNIGSEGERNRENHYGVCDAEMFQNGGVGISTQNGGTSHHEYPLNSFQPLETQIAKKLDSLPRSVHRDKNQTSGLVEREGSLSGKSSGAGLKSQENSLMAYEHRHMTVKGKESPESKISSDWHREDDGEEKSLKLENTLQKNVSSERKKNPENDKSPDFKFFHKVENENELLKKGSTLKDTLDRHSAVSSNSVSRSFHQDRTQTQSSPRVEKDASSTKNLSASASDSKTISPTIYDHRSKTFQGNKPTDPEKEDDGKDSSKDSAKAENFLQQNTGSEGEMNPENDKRDSKNISPTVYEHRSNTFQSAKPAIPKRKGDGQREDGKCGGKENSKGKIDRGRNIGFEGKGNHENDHFQCDVDLSQHGAVAMPSGNGGTGERKYHFQNFQTLQTLIAKNLDSFHRSVHGDDDQAQGLSEGGRDESNPHKHSGVGSNSRKNFATAYKSGCKSFQGNKTPYPERVNEQLREDEKDGGKDNPQAGNTVRQSIGSEGKENHENDKGSNQNPAFKYFHQLENQGSPLNGKVLASKSVIPERRGKEKRAVEKERGASRDREGPKQRESLRGRESSRLRKALVCEAGSEERAKHNVCVGSTDRKSSLAACDDKYKTLHDTKPPLPEKRCRKENGKNQERGGQGNMRGAGEKGNQRQGFELEENRFQGAKGTHSGQKVPQEERYEESGECGREKKAPDPSLRVKSQPKSFKTDEERQSREKGNSKAMIEAAFLRMKDRTAHQLEEHSNKILLVKDCLENKNRNRHEVDALTDKLAELENQKKEFEKRIESLKKSLGELKSQRICQEDIDSILLDVGIECNRLAAGLPMYARRSDLIQKVKSNQVSIILGETGSGKSTQLAQYLWEEGLAGTGQIVCTQPRKVAALSLADRVSTELVRNLGGIVGYKAGMRQKHGEDTKIVFCTDHSLLNECLADPDLSKYSCIIIDEAHERSIYTDILLGMIKSFLPRRPKLKLVITSATINPEVFIRYFKTSQELRVSGRVFPVEIIYERAGNSTPFEDYEKKAVEKVIEIHEKQGRGDILVFLTSAVEIGRCCEELTKRLSSRTDFVCLPLHGQLPPEEQRKVFEHLRDGIRKIVFSTNCAETSITIDGIKFVVDTGVVNEMRYDPKKNMSCLGTRTISQSSADQRKGRAGRTSSGTCYRLYPEASYRSMEAINQPEILRVHLGQAVLKLAELGVDVRKYDFVESPGQDAIDSAICALQELEALSLENALITNVGKWLSKLPFDPRQSYVVYLGHKRNLLHDALTLAALVSSGTNMIYRGLNEKEVQVTARTKSLFGSRYGDLFMWFDIYKAWVKLPQNEQAGWCRKNCINHKVLSLAKQTIREVGQILNKELGLRLDVTYLDGDDGSVNTLRRLLFEANLPSVCHFSGLKKAGYFVAKSGQQVHPHPSSTLASQDYHPEWIIYTQLTKTSRDFIKGITLVEESWINDAIDCGKLAKDFFKVKDYKVDTAFHKEVGRSVFRQLVGPKYSNLRSLEQQLSKAGMSNVFVEADRNLGIFDVYATTPMHSLEADRLQQSINEAVSQLRLETKELSVGQKESGVRVVLGEGACVTDILMPNQSNKVCLSQADSEVAASEADVWAKFSKFGKITECKQFRRKKAWGFVKYESNKEARKAFEATLTDPHWRGTLMVDASKLEACVTWCRRPIKGRGMAFVKCDPLVRTSLVGNFIAVNDGRLLIKVSTKDPAELVIFNTGPALEDEIKSAILEEVPSCEEENLQVRLLRETVHEEGSRELEKLIQQITDAFEEFVGKETFSVRLLNPKKGSPNYIAFVCFDDPIEGFQACRDLSDRGFYIGGLKVKIKPKLKTSIFIPEEIMEVCQQKFKLIKKSTRGDDKVSLKFRAMRGGNYFGDVAASDKEAMVRVRAALQEVLEGHVINCCQTQPEKVLLNKQGIEFLQKLETDIEDIAIRPCLKTNKVHIFGFDESVEFAKYHIKEYLDNRSEIFPEEISLRGPEQPVGLMRLLMKQFPNLRKEFVTRFGIEDVTIDYNRHTLSVVGSEESRTKVKESLINMGKMMPVVQTNKAEQVMPDCVTCMCPVENSTELYRLESCGHPVCLTCLRHQLCAQVDAKQFPLTCTAEACQHPLVWRDINLGLNSEWLSEEKLVGCALDAFVTANGKKFKFCQTPNCPVAYEVTNNPEGCEFKCPSCEVCICSSCSIAAHAGLTCIQAATRSKDDQLFQEWRELNSDRCKICPGCSNPVEKSAGCNHMQCTCGQHFCWLCLQTFHDDQECYKHLRKHHGGMH</sequence>
<dbReference type="InterPro" id="IPR011545">
    <property type="entry name" value="DEAD/DEAH_box_helicase_dom"/>
</dbReference>
<evidence type="ECO:0000256" key="11">
    <source>
        <dbReference type="ARBA" id="ARBA00038040"/>
    </source>
</evidence>
<feature type="compositionally biased region" description="Basic and acidic residues" evidence="14">
    <location>
        <begin position="939"/>
        <end position="976"/>
    </location>
</feature>
<feature type="compositionally biased region" description="Basic and acidic residues" evidence="14">
    <location>
        <begin position="112"/>
        <end position="127"/>
    </location>
</feature>
<evidence type="ECO:0000256" key="10">
    <source>
        <dbReference type="ARBA" id="ARBA00022840"/>
    </source>
</evidence>
<dbReference type="PROSITE" id="PS00518">
    <property type="entry name" value="ZF_RING_1"/>
    <property type="match status" value="1"/>
</dbReference>
<dbReference type="InterPro" id="IPR056245">
    <property type="entry name" value="KH_DEAH11/12"/>
</dbReference>
<dbReference type="InterPro" id="IPR002867">
    <property type="entry name" value="IBR_dom"/>
</dbReference>
<dbReference type="Gene3D" id="1.20.120.1080">
    <property type="match status" value="1"/>
</dbReference>
<evidence type="ECO:0000259" key="15">
    <source>
        <dbReference type="PROSITE" id="PS50102"/>
    </source>
</evidence>
<dbReference type="Proteomes" id="UP001283361">
    <property type="component" value="Unassembled WGS sequence"/>
</dbReference>
<keyword evidence="12" id="KW-0694">RNA-binding</keyword>
<feature type="domain" description="RRM" evidence="15">
    <location>
        <begin position="1980"/>
        <end position="2078"/>
    </location>
</feature>
<evidence type="ECO:0000256" key="6">
    <source>
        <dbReference type="ARBA" id="ARBA00022786"/>
    </source>
</evidence>
<dbReference type="InterPro" id="IPR002464">
    <property type="entry name" value="DNA/RNA_helicase_DEAH_CS"/>
</dbReference>
<evidence type="ECO:0000256" key="5">
    <source>
        <dbReference type="ARBA" id="ARBA00022771"/>
    </source>
</evidence>
<feature type="compositionally biased region" description="Polar residues" evidence="14">
    <location>
        <begin position="16"/>
        <end position="36"/>
    </location>
</feature>
<feature type="compositionally biased region" description="Basic and acidic residues" evidence="14">
    <location>
        <begin position="1108"/>
        <end position="1121"/>
    </location>
</feature>
<feature type="compositionally biased region" description="Basic and acidic residues" evidence="14">
    <location>
        <begin position="1000"/>
        <end position="1037"/>
    </location>
</feature>
<feature type="compositionally biased region" description="Polar residues" evidence="14">
    <location>
        <begin position="626"/>
        <end position="642"/>
    </location>
</feature>
<keyword evidence="6" id="KW-0833">Ubl conjugation pathway</keyword>
<feature type="compositionally biased region" description="Low complexity" evidence="14">
    <location>
        <begin position="491"/>
        <end position="502"/>
    </location>
</feature>
<dbReference type="PROSITE" id="PS51192">
    <property type="entry name" value="HELICASE_ATP_BIND_1"/>
    <property type="match status" value="1"/>
</dbReference>
<dbReference type="PANTHER" id="PTHR18934">
    <property type="entry name" value="ATP-DEPENDENT RNA HELICASE"/>
    <property type="match status" value="1"/>
</dbReference>
<dbReference type="PROSITE" id="PS51194">
    <property type="entry name" value="HELICASE_CTER"/>
    <property type="match status" value="1"/>
</dbReference>
<feature type="region of interest" description="Disordered" evidence="14">
    <location>
        <begin position="194"/>
        <end position="267"/>
    </location>
</feature>
<dbReference type="Gene3D" id="3.40.50.300">
    <property type="entry name" value="P-loop containing nucleotide triphosphate hydrolases"/>
    <property type="match status" value="2"/>
</dbReference>
<accession>A0AAE0ZH69</accession>
<evidence type="ECO:0000256" key="3">
    <source>
        <dbReference type="ARBA" id="ARBA00022737"/>
    </source>
</evidence>
<feature type="region of interest" description="Disordered" evidence="14">
    <location>
        <begin position="469"/>
        <end position="502"/>
    </location>
</feature>
<dbReference type="CDD" id="cd22585">
    <property type="entry name" value="Rcat_RBR_DEAH12-like"/>
    <property type="match status" value="1"/>
</dbReference>
<dbReference type="PROSITE" id="PS51873">
    <property type="entry name" value="TRIAD"/>
    <property type="match status" value="1"/>
</dbReference>
<protein>
    <recommendedName>
        <fullName evidence="21">RNA helicase</fullName>
    </recommendedName>
</protein>
<dbReference type="InterPro" id="IPR000504">
    <property type="entry name" value="RRM_dom"/>
</dbReference>
<name>A0AAE0ZH69_9GAST</name>
<dbReference type="GO" id="GO:0016787">
    <property type="term" value="F:hydrolase activity"/>
    <property type="evidence" value="ECO:0007669"/>
    <property type="project" value="UniProtKB-KW"/>
</dbReference>
<feature type="compositionally biased region" description="Basic and acidic residues" evidence="14">
    <location>
        <begin position="239"/>
        <end position="255"/>
    </location>
</feature>
<evidence type="ECO:0008006" key="21">
    <source>
        <dbReference type="Google" id="ProtNLM"/>
    </source>
</evidence>
<comment type="similarity">
    <text evidence="11">Belongs to the DEAD box helicase family. DEAH subfamily. PRP16 sub-subfamily.</text>
</comment>
<evidence type="ECO:0000256" key="1">
    <source>
        <dbReference type="ARBA" id="ARBA00022679"/>
    </source>
</evidence>
<feature type="region of interest" description="Disordered" evidence="14">
    <location>
        <begin position="137"/>
        <end position="156"/>
    </location>
</feature>
<dbReference type="PANTHER" id="PTHR18934:SF91">
    <property type="entry name" value="PRE-MRNA-SPLICING FACTOR ATP-DEPENDENT RNA HELICASE PRP16"/>
    <property type="match status" value="1"/>
</dbReference>
<dbReference type="Pfam" id="PF00270">
    <property type="entry name" value="DEAD"/>
    <property type="match status" value="1"/>
</dbReference>
<keyword evidence="20" id="KW-1185">Reference proteome</keyword>
<keyword evidence="5" id="KW-0863">Zinc-finger</keyword>
<dbReference type="GO" id="GO:0005524">
    <property type="term" value="F:ATP binding"/>
    <property type="evidence" value="ECO:0007669"/>
    <property type="project" value="UniProtKB-KW"/>
</dbReference>
<dbReference type="InterPro" id="IPR014001">
    <property type="entry name" value="Helicase_ATP-bd"/>
</dbReference>
<comment type="caution">
    <text evidence="19">The sequence shown here is derived from an EMBL/GenBank/DDBJ whole genome shotgun (WGS) entry which is preliminary data.</text>
</comment>
<feature type="compositionally biased region" description="Basic and acidic residues" evidence="14">
    <location>
        <begin position="724"/>
        <end position="749"/>
    </location>
</feature>
<dbReference type="Pfam" id="PF00271">
    <property type="entry name" value="Helicase_C"/>
    <property type="match status" value="1"/>
</dbReference>
<dbReference type="SMART" id="SM00487">
    <property type="entry name" value="DEXDc"/>
    <property type="match status" value="1"/>
</dbReference>
<feature type="region of interest" description="Disordered" evidence="14">
    <location>
        <begin position="1"/>
        <end position="46"/>
    </location>
</feature>
<dbReference type="CDD" id="cd18791">
    <property type="entry name" value="SF2_C_RHA"/>
    <property type="match status" value="1"/>
</dbReference>
<dbReference type="SUPFAM" id="SSF54928">
    <property type="entry name" value="RNA-binding domain, RBD"/>
    <property type="match status" value="1"/>
</dbReference>
<feature type="region of interest" description="Disordered" evidence="14">
    <location>
        <begin position="874"/>
        <end position="1121"/>
    </location>
</feature>
<dbReference type="SMART" id="SM00490">
    <property type="entry name" value="HELICc"/>
    <property type="match status" value="1"/>
</dbReference>
<dbReference type="GO" id="GO:0016740">
    <property type="term" value="F:transferase activity"/>
    <property type="evidence" value="ECO:0007669"/>
    <property type="project" value="UniProtKB-KW"/>
</dbReference>
<proteinExistence type="inferred from homology"/>
<evidence type="ECO:0000256" key="8">
    <source>
        <dbReference type="ARBA" id="ARBA00022806"/>
    </source>
</evidence>
<evidence type="ECO:0000259" key="18">
    <source>
        <dbReference type="PROSITE" id="PS51873"/>
    </source>
</evidence>
<dbReference type="InterPro" id="IPR007502">
    <property type="entry name" value="Helicase-assoc_dom"/>
</dbReference>
<feature type="compositionally biased region" description="Polar residues" evidence="14">
    <location>
        <begin position="335"/>
        <end position="357"/>
    </location>
</feature>
<evidence type="ECO:0000256" key="9">
    <source>
        <dbReference type="ARBA" id="ARBA00022833"/>
    </source>
</evidence>
<evidence type="ECO:0000256" key="12">
    <source>
        <dbReference type="PROSITE-ProRule" id="PRU00176"/>
    </source>
</evidence>
<feature type="region of interest" description="Disordered" evidence="14">
    <location>
        <begin position="379"/>
        <end position="401"/>
    </location>
</feature>
<dbReference type="CDD" id="cd00590">
    <property type="entry name" value="RRM_SF"/>
    <property type="match status" value="2"/>
</dbReference>
<dbReference type="InterPro" id="IPR044066">
    <property type="entry name" value="TRIAD_supradom"/>
</dbReference>
<feature type="compositionally biased region" description="Low complexity" evidence="14">
    <location>
        <begin position="597"/>
        <end position="606"/>
    </location>
</feature>
<dbReference type="Pfam" id="PF00076">
    <property type="entry name" value="RRM_1"/>
    <property type="match status" value="1"/>
</dbReference>
<feature type="region of interest" description="Disordered" evidence="14">
    <location>
        <begin position="106"/>
        <end position="127"/>
    </location>
</feature>
<evidence type="ECO:0000259" key="17">
    <source>
        <dbReference type="PROSITE" id="PS51194"/>
    </source>
</evidence>
<organism evidence="19 20">
    <name type="scientific">Elysia crispata</name>
    <name type="common">lettuce slug</name>
    <dbReference type="NCBI Taxonomy" id="231223"/>
    <lineage>
        <taxon>Eukaryota</taxon>
        <taxon>Metazoa</taxon>
        <taxon>Spiralia</taxon>
        <taxon>Lophotrochozoa</taxon>
        <taxon>Mollusca</taxon>
        <taxon>Gastropoda</taxon>
        <taxon>Heterobranchia</taxon>
        <taxon>Euthyneura</taxon>
        <taxon>Panpulmonata</taxon>
        <taxon>Sacoglossa</taxon>
        <taxon>Placobranchoidea</taxon>
        <taxon>Plakobranchidae</taxon>
        <taxon>Elysia</taxon>
    </lineage>
</organism>
<dbReference type="Pfam" id="PF24471">
    <property type="entry name" value="KH_DEAH11"/>
    <property type="match status" value="1"/>
</dbReference>
<feature type="compositionally biased region" description="Basic and acidic residues" evidence="14">
    <location>
        <begin position="1077"/>
        <end position="1095"/>
    </location>
</feature>
<dbReference type="Gene3D" id="3.30.70.330">
    <property type="match status" value="1"/>
</dbReference>
<keyword evidence="2" id="KW-0479">Metal-binding</keyword>
<dbReference type="SUPFAM" id="SSF52540">
    <property type="entry name" value="P-loop containing nucleoside triphosphate hydrolases"/>
    <property type="match status" value="1"/>
</dbReference>
<keyword evidence="10" id="KW-0067">ATP-binding</keyword>
<feature type="compositionally biased region" description="Polar residues" evidence="14">
    <location>
        <begin position="202"/>
        <end position="223"/>
    </location>
</feature>
<feature type="compositionally biased region" description="Basic and acidic residues" evidence="14">
    <location>
        <begin position="898"/>
        <end position="907"/>
    </location>
</feature>
<dbReference type="Pfam" id="PF01485">
    <property type="entry name" value="IBR"/>
    <property type="match status" value="2"/>
</dbReference>
<feature type="domain" description="Helicase ATP-binding" evidence="16">
    <location>
        <begin position="1234"/>
        <end position="1397"/>
    </location>
</feature>
<evidence type="ECO:0000313" key="20">
    <source>
        <dbReference type="Proteomes" id="UP001283361"/>
    </source>
</evidence>
<feature type="compositionally biased region" description="Basic and acidic residues" evidence="14">
    <location>
        <begin position="386"/>
        <end position="401"/>
    </location>
</feature>
<evidence type="ECO:0000313" key="19">
    <source>
        <dbReference type="EMBL" id="KAK3769403.1"/>
    </source>
</evidence>
<dbReference type="GO" id="GO:0008270">
    <property type="term" value="F:zinc ion binding"/>
    <property type="evidence" value="ECO:0007669"/>
    <property type="project" value="UniProtKB-KW"/>
</dbReference>
<dbReference type="SMART" id="SM00647">
    <property type="entry name" value="IBR"/>
    <property type="match status" value="2"/>
</dbReference>
<dbReference type="PROSITE" id="PS00028">
    <property type="entry name" value="ZINC_FINGER_C2H2_1"/>
    <property type="match status" value="1"/>
</dbReference>
<feature type="compositionally biased region" description="Polar residues" evidence="14">
    <location>
        <begin position="886"/>
        <end position="896"/>
    </location>
</feature>
<keyword evidence="3" id="KW-0677">Repeat</keyword>
<dbReference type="InterPro" id="IPR011709">
    <property type="entry name" value="DEAD-box_helicase_OB_fold"/>
</dbReference>
<dbReference type="CDD" id="cd17917">
    <property type="entry name" value="DEXHc_RHA-like"/>
    <property type="match status" value="1"/>
</dbReference>
<dbReference type="PROSITE" id="PS50102">
    <property type="entry name" value="RRM"/>
    <property type="match status" value="1"/>
</dbReference>
<feature type="compositionally biased region" description="Basic and acidic residues" evidence="14">
    <location>
        <begin position="516"/>
        <end position="544"/>
    </location>
</feature>